<comment type="cofactor">
    <cofactor evidence="1 9">
        <name>Mg(2+)</name>
        <dbReference type="ChEBI" id="CHEBI:18420"/>
    </cofactor>
</comment>
<dbReference type="HOGENOM" id="CLU_022752_0_2_6"/>
<dbReference type="GO" id="GO:0005524">
    <property type="term" value="F:ATP binding"/>
    <property type="evidence" value="ECO:0007669"/>
    <property type="project" value="UniProtKB-UniRule"/>
</dbReference>
<keyword evidence="6 9" id="KW-0067">ATP-binding</keyword>
<dbReference type="STRING" id="1217721.HY57_07000"/>
<accession>A0A075JZU1</accession>
<dbReference type="Proteomes" id="UP000027987">
    <property type="component" value="Chromosome"/>
</dbReference>
<name>A0A075JZU1_9GAMM</name>
<reference evidence="12 13" key="1">
    <citation type="submission" date="2014-07" db="EMBL/GenBank/DDBJ databases">
        <title>Complete Genome Sequence of Dyella japonica Strain A8 Isolated from Malaysian Tropical Soil.</title>
        <authorList>
            <person name="Hui R.K.H."/>
            <person name="Chen J.-W."/>
            <person name="Chan K.-G."/>
            <person name="Leung F.C.C."/>
        </authorList>
    </citation>
    <scope>NUCLEOTIDE SEQUENCE [LARGE SCALE GENOMIC DNA]</scope>
    <source>
        <strain evidence="12 13">A8</strain>
    </source>
</reference>
<dbReference type="HAMAP" id="MF_00027">
    <property type="entry name" value="CobB_CbiA"/>
    <property type="match status" value="1"/>
</dbReference>
<keyword evidence="8 9" id="KW-0315">Glutamine amidotransferase</keyword>
<feature type="domain" description="CobQ/CobB/MinD/ParA nucleotide binding" evidence="10">
    <location>
        <begin position="13"/>
        <end position="189"/>
    </location>
</feature>
<keyword evidence="3 9" id="KW-0169">Cobalamin biosynthesis</keyword>
<dbReference type="Gene3D" id="3.40.50.880">
    <property type="match status" value="1"/>
</dbReference>
<dbReference type="RefSeq" id="WP_019466302.1">
    <property type="nucleotide sequence ID" value="NZ_ALOY01000172.1"/>
</dbReference>
<evidence type="ECO:0000256" key="3">
    <source>
        <dbReference type="ARBA" id="ARBA00022573"/>
    </source>
</evidence>
<proteinExistence type="inferred from homology"/>
<dbReference type="NCBIfam" id="NF002204">
    <property type="entry name" value="PRK01077.1"/>
    <property type="match status" value="1"/>
</dbReference>
<evidence type="ECO:0000256" key="4">
    <source>
        <dbReference type="ARBA" id="ARBA00022598"/>
    </source>
</evidence>
<dbReference type="InterPro" id="IPR027417">
    <property type="entry name" value="P-loop_NTPase"/>
</dbReference>
<feature type="site" description="Increases nucleophilicity of active site Cys" evidence="9">
    <location>
        <position position="416"/>
    </location>
</feature>
<dbReference type="SUPFAM" id="SSF52317">
    <property type="entry name" value="Class I glutamine amidotransferase-like"/>
    <property type="match status" value="1"/>
</dbReference>
<evidence type="ECO:0000259" key="11">
    <source>
        <dbReference type="Pfam" id="PF07685"/>
    </source>
</evidence>
<dbReference type="GO" id="GO:0042242">
    <property type="term" value="F:cobyrinic acid a,c-diamide synthase activity"/>
    <property type="evidence" value="ECO:0007669"/>
    <property type="project" value="UniProtKB-UniRule"/>
</dbReference>
<dbReference type="OrthoDB" id="9764035at2"/>
<comment type="similarity">
    <text evidence="2">Belongs to the CobB/CobQ family. CobQ subfamily.</text>
</comment>
<comment type="domain">
    <text evidence="9">Comprises of two domains. The C-terminal domain contains the binding site for glutamine and catalyzes the hydrolysis of this substrate to glutamate and ammonia. The N-terminal domain is anticipated to bind ATP and cobyrinate and catalyzes the ultimate synthesis of the diamide product. The ammonia produced via the glutaminase domain is probably translocated to the adjacent domain via a molecular tunnel, where it reacts with an activated intermediate.</text>
</comment>
<keyword evidence="4 9" id="KW-0436">Ligase</keyword>
<dbReference type="KEGG" id="dja:HY57_07000"/>
<keyword evidence="5 9" id="KW-0547">Nucleotide-binding</keyword>
<evidence type="ECO:0000256" key="1">
    <source>
        <dbReference type="ARBA" id="ARBA00001946"/>
    </source>
</evidence>
<dbReference type="InterPro" id="IPR011698">
    <property type="entry name" value="GATase_3"/>
</dbReference>
<comment type="miscellaneous">
    <text evidence="9">The a and c carboxylates of cobyrinate are activated for nucleophilic attack via formation of a phosphorylated intermediate by ATP. CbiA catalyzes first the amidation of the c-carboxylate, and then that of the a-carboxylate.</text>
</comment>
<dbReference type="PROSITE" id="PS51274">
    <property type="entry name" value="GATASE_COBBQ"/>
    <property type="match status" value="1"/>
</dbReference>
<evidence type="ECO:0000313" key="12">
    <source>
        <dbReference type="EMBL" id="AIF47032.1"/>
    </source>
</evidence>
<dbReference type="Pfam" id="PF07685">
    <property type="entry name" value="GATase_3"/>
    <property type="match status" value="1"/>
</dbReference>
<evidence type="ECO:0000256" key="5">
    <source>
        <dbReference type="ARBA" id="ARBA00022741"/>
    </source>
</evidence>
<evidence type="ECO:0000259" key="10">
    <source>
        <dbReference type="Pfam" id="PF01656"/>
    </source>
</evidence>
<gene>
    <name evidence="9" type="primary">cbiA</name>
    <name evidence="12" type="ORF">HY57_07000</name>
</gene>
<evidence type="ECO:0000256" key="7">
    <source>
        <dbReference type="ARBA" id="ARBA00022842"/>
    </source>
</evidence>
<comment type="pathway">
    <text evidence="9">Cofactor biosynthesis; adenosylcobalamin biosynthesis; cob(II)yrinate a,c-diamide from sirohydrochlorin (anaerobic route): step 10/10.</text>
</comment>
<evidence type="ECO:0000256" key="9">
    <source>
        <dbReference type="HAMAP-Rule" id="MF_00027"/>
    </source>
</evidence>
<dbReference type="InterPro" id="IPR029062">
    <property type="entry name" value="Class_I_gatase-like"/>
</dbReference>
<comment type="function">
    <text evidence="9">Catalyzes the ATP-dependent amidation of the two carboxylate groups at positions a and c of cobyrinate, using either L-glutamine or ammonia as the nitrogen source.</text>
</comment>
<evidence type="ECO:0000256" key="8">
    <source>
        <dbReference type="ARBA" id="ARBA00022962"/>
    </source>
</evidence>
<dbReference type="GO" id="GO:0009236">
    <property type="term" value="P:cobalamin biosynthetic process"/>
    <property type="evidence" value="ECO:0007669"/>
    <property type="project" value="UniProtKB-UniRule"/>
</dbReference>
<sequence>MTGNNASCPALLVSAPASGQGKTSVTAALARWHARQGRRVRVFKTGPDFLDPMVLERASGAPVYQLDLWMNGEDDVRARLHEAAKDADLILVEGVMGLFDGGLSSADLALRFGLPVLAVIDGSAMAQTFGALALGLARYRDGLRVHGVAANRVGSAYHAQLLAGSLPADVHWLGALPRDEALALPERHLGLVAAAELGDIDARLDALADAWATHASAELPPPVTFPAASRAPVPPALRGVRIAVARDAAFCFLYPANLDVLREAGADIRFFSPLAGEALPACDAAWLPGGYPELHLLTLSQHDALRRALRKHVDAGRPLLAECGGMLYALDSLADVEGTAFPMAGLLRGSAAMQARLGGLGMQAVALPEGELRGHTFHYAHAQIEQAPLVMATNPDGGPSQEGVYRRGRFTASFMHLYFPSHPAAAVALFKP</sequence>
<dbReference type="EC" id="6.3.5.11" evidence="9"/>
<dbReference type="InterPro" id="IPR004484">
    <property type="entry name" value="CbiA/CobB_synth"/>
</dbReference>
<evidence type="ECO:0000313" key="13">
    <source>
        <dbReference type="Proteomes" id="UP000027987"/>
    </source>
</evidence>
<evidence type="ECO:0000256" key="2">
    <source>
        <dbReference type="ARBA" id="ARBA00006205"/>
    </source>
</evidence>
<dbReference type="InterPro" id="IPR002586">
    <property type="entry name" value="CobQ/CobB/MinD/ParA_Nub-bd_dom"/>
</dbReference>
<dbReference type="SUPFAM" id="SSF52540">
    <property type="entry name" value="P-loop containing nucleoside triphosphate hydrolases"/>
    <property type="match status" value="1"/>
</dbReference>
<feature type="active site" description="Nucleophile" evidence="9">
    <location>
        <position position="323"/>
    </location>
</feature>
<dbReference type="Pfam" id="PF01656">
    <property type="entry name" value="CbiA"/>
    <property type="match status" value="1"/>
</dbReference>
<dbReference type="Gene3D" id="3.40.50.300">
    <property type="entry name" value="P-loop containing nucleotide triphosphate hydrolases"/>
    <property type="match status" value="1"/>
</dbReference>
<organism evidence="12 13">
    <name type="scientific">Dyella japonica A8</name>
    <dbReference type="NCBI Taxonomy" id="1217721"/>
    <lineage>
        <taxon>Bacteria</taxon>
        <taxon>Pseudomonadati</taxon>
        <taxon>Pseudomonadota</taxon>
        <taxon>Gammaproteobacteria</taxon>
        <taxon>Lysobacterales</taxon>
        <taxon>Rhodanobacteraceae</taxon>
        <taxon>Dyella</taxon>
    </lineage>
</organism>
<dbReference type="CDD" id="cd03130">
    <property type="entry name" value="GATase1_CobB"/>
    <property type="match status" value="1"/>
</dbReference>
<feature type="domain" description="CobB/CobQ-like glutamine amidotransferase" evidence="11">
    <location>
        <begin position="241"/>
        <end position="422"/>
    </location>
</feature>
<dbReference type="PATRIC" id="fig|1217721.7.peg.1458"/>
<keyword evidence="7 9" id="KW-0460">Magnesium</keyword>
<dbReference type="PANTHER" id="PTHR43873:SF1">
    <property type="entry name" value="COBYRINATE A,C-DIAMIDE SYNTHASE"/>
    <property type="match status" value="1"/>
</dbReference>
<dbReference type="PANTHER" id="PTHR43873">
    <property type="entry name" value="COBYRINATE A,C-DIAMIDE SYNTHASE"/>
    <property type="match status" value="1"/>
</dbReference>
<protein>
    <recommendedName>
        <fullName evidence="9">Cobyrinate a,c-diamide synthase</fullName>
        <ecNumber evidence="9">6.3.5.11</ecNumber>
    </recommendedName>
    <alternativeName>
        <fullName evidence="9">Cobyrinic acid a,c-diamide synthetase</fullName>
    </alternativeName>
</protein>
<dbReference type="EMBL" id="CP008884">
    <property type="protein sequence ID" value="AIF47032.1"/>
    <property type="molecule type" value="Genomic_DNA"/>
</dbReference>
<dbReference type="AlphaFoldDB" id="A0A075JZU1"/>
<keyword evidence="13" id="KW-1185">Reference proteome</keyword>
<dbReference type="UniPathway" id="UPA00148">
    <property type="reaction ID" value="UER00231"/>
</dbReference>
<comment type="similarity">
    <text evidence="9">Belongs to the CobB/CbiA family.</text>
</comment>
<comment type="catalytic activity">
    <reaction evidence="9">
        <text>cob(II)yrinate + 2 L-glutamine + 2 ATP + 2 H2O = cob(II)yrinate a,c diamide + 2 L-glutamate + 2 ADP + 2 phosphate + 2 H(+)</text>
        <dbReference type="Rhea" id="RHEA:26289"/>
        <dbReference type="ChEBI" id="CHEBI:15377"/>
        <dbReference type="ChEBI" id="CHEBI:15378"/>
        <dbReference type="ChEBI" id="CHEBI:29985"/>
        <dbReference type="ChEBI" id="CHEBI:30616"/>
        <dbReference type="ChEBI" id="CHEBI:43474"/>
        <dbReference type="ChEBI" id="CHEBI:58359"/>
        <dbReference type="ChEBI" id="CHEBI:58537"/>
        <dbReference type="ChEBI" id="CHEBI:58894"/>
        <dbReference type="ChEBI" id="CHEBI:456216"/>
        <dbReference type="EC" id="6.3.5.11"/>
    </reaction>
</comment>
<evidence type="ECO:0000256" key="6">
    <source>
        <dbReference type="ARBA" id="ARBA00022840"/>
    </source>
</evidence>